<proteinExistence type="predicted"/>
<reference evidence="2" key="1">
    <citation type="submission" date="2023-07" db="EMBL/GenBank/DDBJ databases">
        <authorList>
            <person name="Kim M.K."/>
        </authorList>
    </citation>
    <scope>NUCLEOTIDE SEQUENCE</scope>
    <source>
        <strain evidence="2">M29</strain>
    </source>
</reference>
<name>A0ABT9A6W1_9BACT</name>
<dbReference type="PANTHER" id="PTHR34595:SF7">
    <property type="entry name" value="SLL1039 PROTEIN"/>
    <property type="match status" value="1"/>
</dbReference>
<dbReference type="Proteomes" id="UP001167796">
    <property type="component" value="Unassembled WGS sequence"/>
</dbReference>
<evidence type="ECO:0000259" key="1">
    <source>
        <dbReference type="Pfam" id="PF04168"/>
    </source>
</evidence>
<dbReference type="PANTHER" id="PTHR34595">
    <property type="entry name" value="BLR5612 PROTEIN"/>
    <property type="match status" value="1"/>
</dbReference>
<protein>
    <submittedName>
        <fullName evidence="2">Alpha-E domain-containing protein</fullName>
    </submittedName>
</protein>
<evidence type="ECO:0000313" key="3">
    <source>
        <dbReference type="Proteomes" id="UP001167796"/>
    </source>
</evidence>
<evidence type="ECO:0000313" key="2">
    <source>
        <dbReference type="EMBL" id="MDO7844970.1"/>
    </source>
</evidence>
<keyword evidence="3" id="KW-1185">Reference proteome</keyword>
<dbReference type="InterPro" id="IPR051680">
    <property type="entry name" value="ATP-dep_Glu-Cys_Ligase-2"/>
</dbReference>
<comment type="caution">
    <text evidence="2">The sequence shown here is derived from an EMBL/GenBank/DDBJ whole genome shotgun (WGS) entry which is preliminary data.</text>
</comment>
<dbReference type="EMBL" id="JAUQSX010000001">
    <property type="protein sequence ID" value="MDO7844970.1"/>
    <property type="molecule type" value="Genomic_DNA"/>
</dbReference>
<dbReference type="Pfam" id="PF04168">
    <property type="entry name" value="Alpha-E"/>
    <property type="match status" value="1"/>
</dbReference>
<sequence>MLSRVADTIYWLARYLERTQAMLQVLRINYIASQDEQSFGGWTPLLHTYGDLTEAEITATAADTAQVLGHLIFDRENGVSAYTNIVQGRENARAVQDHITKEVWLCLNDYYHVIRQEELARQVQHEDPVSGIDLLLRQGLLFGGTVQQTMPRDEGYVFLKLGKFMERALQTIDILRLKQEAFSSATEPHAATSALRYLLYSSFGFELYTKTYKGVIAPENVLELFIYAENFPHSLAYSLSQLQHYCERLRDDSLPESYDHLHFLIGKARNSVAYSTLPADDAPALANFLRQTRNELLDVTTALNTHYFGNS</sequence>
<gene>
    <name evidence="2" type="ORF">Q5H92_01265</name>
</gene>
<feature type="domain" description="DUF403" evidence="1">
    <location>
        <begin position="1"/>
        <end position="308"/>
    </location>
</feature>
<accession>A0ABT9A6W1</accession>
<dbReference type="RefSeq" id="WP_305009662.1">
    <property type="nucleotide sequence ID" value="NZ_JAUQSX010000001.1"/>
</dbReference>
<dbReference type="InterPro" id="IPR007296">
    <property type="entry name" value="DUF403"/>
</dbReference>
<organism evidence="2 3">
    <name type="scientific">Hymenobacter mellowenesis</name>
    <dbReference type="NCBI Taxonomy" id="3063995"/>
    <lineage>
        <taxon>Bacteria</taxon>
        <taxon>Pseudomonadati</taxon>
        <taxon>Bacteroidota</taxon>
        <taxon>Cytophagia</taxon>
        <taxon>Cytophagales</taxon>
        <taxon>Hymenobacteraceae</taxon>
        <taxon>Hymenobacter</taxon>
    </lineage>
</organism>